<keyword evidence="11" id="KW-0325">Glycoprotein</keyword>
<accession>A0A8H4J195</accession>
<evidence type="ECO:0000259" key="16">
    <source>
        <dbReference type="Pfam" id="PF07731"/>
    </source>
</evidence>
<keyword evidence="10" id="KW-1015">Disulfide bond</keyword>
<keyword evidence="12" id="KW-0439">Lignin degradation</keyword>
<evidence type="ECO:0000256" key="6">
    <source>
        <dbReference type="ARBA" id="ARBA00022729"/>
    </source>
</evidence>
<dbReference type="GO" id="GO:0052716">
    <property type="term" value="F:hydroquinone:oxygen oxidoreductase activity"/>
    <property type="evidence" value="ECO:0007669"/>
    <property type="project" value="UniProtKB-EC"/>
</dbReference>
<feature type="signal peptide" evidence="14">
    <location>
        <begin position="1"/>
        <end position="18"/>
    </location>
</feature>
<evidence type="ECO:0000313" key="18">
    <source>
        <dbReference type="EMBL" id="KAF4310328.1"/>
    </source>
</evidence>
<evidence type="ECO:0000256" key="9">
    <source>
        <dbReference type="ARBA" id="ARBA00023008"/>
    </source>
</evidence>
<dbReference type="InterPro" id="IPR008972">
    <property type="entry name" value="Cupredoxin"/>
</dbReference>
<feature type="domain" description="Plastocyanin-like" evidence="16">
    <location>
        <begin position="428"/>
        <end position="549"/>
    </location>
</feature>
<evidence type="ECO:0000256" key="8">
    <source>
        <dbReference type="ARBA" id="ARBA00023002"/>
    </source>
</evidence>
<dbReference type="InterPro" id="IPR001117">
    <property type="entry name" value="Cu-oxidase_2nd"/>
</dbReference>
<dbReference type="EMBL" id="WWBZ02000016">
    <property type="protein sequence ID" value="KAF4310328.1"/>
    <property type="molecule type" value="Genomic_DNA"/>
</dbReference>
<keyword evidence="9" id="KW-0186">Copper</keyword>
<evidence type="ECO:0000256" key="14">
    <source>
        <dbReference type="SAM" id="SignalP"/>
    </source>
</evidence>
<feature type="domain" description="Plastocyanin-like" evidence="15">
    <location>
        <begin position="232"/>
        <end position="363"/>
    </location>
</feature>
<protein>
    <recommendedName>
        <fullName evidence="4">laccase</fullName>
        <ecNumber evidence="4">1.10.3.2</ecNumber>
    </recommendedName>
</protein>
<feature type="chain" id="PRO_5034408034" description="laccase" evidence="14">
    <location>
        <begin position="19"/>
        <end position="586"/>
    </location>
</feature>
<dbReference type="SUPFAM" id="SSF49503">
    <property type="entry name" value="Cupredoxins"/>
    <property type="match status" value="3"/>
</dbReference>
<dbReference type="InterPro" id="IPR011707">
    <property type="entry name" value="Cu-oxidase-like_N"/>
</dbReference>
<name>A0A8H4J195_9PEZI</name>
<dbReference type="AlphaFoldDB" id="A0A8H4J195"/>
<keyword evidence="8" id="KW-0560">Oxidoreductase</keyword>
<dbReference type="CDD" id="cd13880">
    <property type="entry name" value="CuRO_2_MaLCC_like"/>
    <property type="match status" value="1"/>
</dbReference>
<dbReference type="Proteomes" id="UP000572817">
    <property type="component" value="Unassembled WGS sequence"/>
</dbReference>
<dbReference type="FunFam" id="2.60.40.420:FF:000021">
    <property type="entry name" value="Extracellular dihydrogeodin oxidase/laccase"/>
    <property type="match status" value="1"/>
</dbReference>
<keyword evidence="6 14" id="KW-0732">Signal</keyword>
<evidence type="ECO:0000256" key="1">
    <source>
        <dbReference type="ARBA" id="ARBA00000349"/>
    </source>
</evidence>
<feature type="region of interest" description="Disordered" evidence="13">
    <location>
        <begin position="37"/>
        <end position="58"/>
    </location>
</feature>
<comment type="caution">
    <text evidence="18">The sequence shown here is derived from an EMBL/GenBank/DDBJ whole genome shotgun (WGS) entry which is preliminary data.</text>
</comment>
<evidence type="ECO:0000313" key="19">
    <source>
        <dbReference type="Proteomes" id="UP000572817"/>
    </source>
</evidence>
<evidence type="ECO:0000256" key="12">
    <source>
        <dbReference type="ARBA" id="ARBA00023185"/>
    </source>
</evidence>
<evidence type="ECO:0000256" key="13">
    <source>
        <dbReference type="SAM" id="MobiDB-lite"/>
    </source>
</evidence>
<dbReference type="PANTHER" id="PTHR11709:SF502">
    <property type="entry name" value="MULTICOPPER OXIDASE"/>
    <property type="match status" value="1"/>
</dbReference>
<dbReference type="GO" id="GO:0046274">
    <property type="term" value="P:lignin catabolic process"/>
    <property type="evidence" value="ECO:0007669"/>
    <property type="project" value="UniProtKB-KW"/>
</dbReference>
<evidence type="ECO:0000256" key="5">
    <source>
        <dbReference type="ARBA" id="ARBA00022723"/>
    </source>
</evidence>
<evidence type="ECO:0000256" key="4">
    <source>
        <dbReference type="ARBA" id="ARBA00012297"/>
    </source>
</evidence>
<evidence type="ECO:0000256" key="3">
    <source>
        <dbReference type="ARBA" id="ARBA00010609"/>
    </source>
</evidence>
<dbReference type="CDD" id="cd13901">
    <property type="entry name" value="CuRO_3_MaLCC_like"/>
    <property type="match status" value="1"/>
</dbReference>
<evidence type="ECO:0000259" key="15">
    <source>
        <dbReference type="Pfam" id="PF00394"/>
    </source>
</evidence>
<evidence type="ECO:0000259" key="17">
    <source>
        <dbReference type="Pfam" id="PF07732"/>
    </source>
</evidence>
<dbReference type="Pfam" id="PF00394">
    <property type="entry name" value="Cu-oxidase"/>
    <property type="match status" value="1"/>
</dbReference>
<feature type="domain" description="Plastocyanin-like" evidence="17">
    <location>
        <begin position="95"/>
        <end position="211"/>
    </location>
</feature>
<evidence type="ECO:0000256" key="10">
    <source>
        <dbReference type="ARBA" id="ARBA00023157"/>
    </source>
</evidence>
<keyword evidence="5" id="KW-0479">Metal-binding</keyword>
<dbReference type="Pfam" id="PF07731">
    <property type="entry name" value="Cu-oxidase_2"/>
    <property type="match status" value="1"/>
</dbReference>
<comment type="catalytic activity">
    <reaction evidence="1">
        <text>4 hydroquinone + O2 = 4 benzosemiquinone + 2 H2O</text>
        <dbReference type="Rhea" id="RHEA:11276"/>
        <dbReference type="ChEBI" id="CHEBI:15377"/>
        <dbReference type="ChEBI" id="CHEBI:15379"/>
        <dbReference type="ChEBI" id="CHEBI:17594"/>
        <dbReference type="ChEBI" id="CHEBI:17977"/>
        <dbReference type="EC" id="1.10.3.2"/>
    </reaction>
</comment>
<evidence type="ECO:0000256" key="7">
    <source>
        <dbReference type="ARBA" id="ARBA00022737"/>
    </source>
</evidence>
<dbReference type="GO" id="GO:0005507">
    <property type="term" value="F:copper ion binding"/>
    <property type="evidence" value="ECO:0007669"/>
    <property type="project" value="InterPro"/>
</dbReference>
<dbReference type="InterPro" id="IPR045087">
    <property type="entry name" value="Cu-oxidase_fam"/>
</dbReference>
<evidence type="ECO:0000256" key="2">
    <source>
        <dbReference type="ARBA" id="ARBA00001935"/>
    </source>
</evidence>
<dbReference type="CDD" id="cd13854">
    <property type="entry name" value="CuRO_1_MaLCC_like"/>
    <property type="match status" value="1"/>
</dbReference>
<dbReference type="Pfam" id="PF07732">
    <property type="entry name" value="Cu-oxidase_3"/>
    <property type="match status" value="1"/>
</dbReference>
<dbReference type="FunFam" id="2.60.40.420:FF:000038">
    <property type="entry name" value="Extracellular dihydrogeodin oxidase/laccase"/>
    <property type="match status" value="1"/>
</dbReference>
<dbReference type="FunFam" id="2.60.40.420:FF:000046">
    <property type="entry name" value="Multicopper oxidase"/>
    <property type="match status" value="1"/>
</dbReference>
<keyword evidence="7" id="KW-0677">Repeat</keyword>
<keyword evidence="19" id="KW-1185">Reference proteome</keyword>
<sequence length="586" mass="63580">MRAPYLLAATALLGLSNAVPQNAATTSSSSAAAAASSTASSSTSSNATSTSSGATSTCTGNTADDRTVWCDYDISTDYYNDGPDTGVTREYYFVVSDVTVSPDGVSRSAMAVNGSIPGPTIVADWGDQVRVTVLNNLTTSGNGSSIHWHGIRQNYTNQNDGVVSITQCPTAPGEEYTYEWKATQYGSSWYHSHIGLQAWEGVFGGIIINGPATSSYDEDLGMLFLVIDELYDEAQSSGPPTLDTGLINGTNIYNDSGTVTGERWETSLTEGSSYRLRLVNAAVDTHFKFMIDNHTLTVIAMDLVPIEPYETTVLDIAMGQRYDVIVTADQASVASDFWLRAIPQSACSDNDNTDDIKGIIHYGSSTDTPSTSAYDYTDACVDEDSSDLVPYVSKTATSGTSLAEAVTVAYNSDNLFRWYMNETSMEVEWENPTLLQVYNDNLTFTDTSGVVQLDTADQWYFFVIETDNAVPHPIHLHGHDFFILAAGTGSYSDNVTLTLDNPPRRDTAMLDSSGYLVLAFETDNPGAWLMHCHIGWHTSEGFALQILERYTEIQDSLIDYDTLNSTCSAWTTYAEANSVEEEDSGV</sequence>
<proteinExistence type="inferred from homology"/>
<evidence type="ECO:0000256" key="11">
    <source>
        <dbReference type="ARBA" id="ARBA00023180"/>
    </source>
</evidence>
<dbReference type="EC" id="1.10.3.2" evidence="4"/>
<dbReference type="Gene3D" id="2.60.40.420">
    <property type="entry name" value="Cupredoxins - blue copper proteins"/>
    <property type="match status" value="3"/>
</dbReference>
<dbReference type="OrthoDB" id="2121828at2759"/>
<comment type="similarity">
    <text evidence="3">Belongs to the multicopper oxidase family.</text>
</comment>
<dbReference type="PANTHER" id="PTHR11709">
    <property type="entry name" value="MULTI-COPPER OXIDASE"/>
    <property type="match status" value="1"/>
</dbReference>
<reference evidence="18" key="1">
    <citation type="submission" date="2020-04" db="EMBL/GenBank/DDBJ databases">
        <title>Genome Assembly and Annotation of Botryosphaeria dothidea sdau 11-99, a Latent Pathogen of Apple Fruit Ring Rot in China.</title>
        <authorList>
            <person name="Yu C."/>
            <person name="Diao Y."/>
            <person name="Lu Q."/>
            <person name="Zhao J."/>
            <person name="Cui S."/>
            <person name="Peng C."/>
            <person name="He B."/>
            <person name="Liu H."/>
        </authorList>
    </citation>
    <scope>NUCLEOTIDE SEQUENCE [LARGE SCALE GENOMIC DNA]</scope>
    <source>
        <strain evidence="18">Sdau11-99</strain>
    </source>
</reference>
<gene>
    <name evidence="18" type="ORF">GTA08_BOTSDO03336</name>
</gene>
<organism evidence="18 19">
    <name type="scientific">Botryosphaeria dothidea</name>
    <dbReference type="NCBI Taxonomy" id="55169"/>
    <lineage>
        <taxon>Eukaryota</taxon>
        <taxon>Fungi</taxon>
        <taxon>Dikarya</taxon>
        <taxon>Ascomycota</taxon>
        <taxon>Pezizomycotina</taxon>
        <taxon>Dothideomycetes</taxon>
        <taxon>Dothideomycetes incertae sedis</taxon>
        <taxon>Botryosphaeriales</taxon>
        <taxon>Botryosphaeriaceae</taxon>
        <taxon>Botryosphaeria</taxon>
    </lineage>
</organism>
<dbReference type="InterPro" id="IPR011706">
    <property type="entry name" value="Cu-oxidase_C"/>
</dbReference>
<comment type="cofactor">
    <cofactor evidence="2">
        <name>Cu cation</name>
        <dbReference type="ChEBI" id="CHEBI:23378"/>
    </cofactor>
</comment>